<organism evidence="1 2">
    <name type="scientific">Anabarilius grahami</name>
    <name type="common">Kanglang fish</name>
    <name type="synonym">Barilius grahami</name>
    <dbReference type="NCBI Taxonomy" id="495550"/>
    <lineage>
        <taxon>Eukaryota</taxon>
        <taxon>Metazoa</taxon>
        <taxon>Chordata</taxon>
        <taxon>Craniata</taxon>
        <taxon>Vertebrata</taxon>
        <taxon>Euteleostomi</taxon>
        <taxon>Actinopterygii</taxon>
        <taxon>Neopterygii</taxon>
        <taxon>Teleostei</taxon>
        <taxon>Ostariophysi</taxon>
        <taxon>Cypriniformes</taxon>
        <taxon>Xenocyprididae</taxon>
        <taxon>Xenocypridinae</taxon>
        <taxon>Xenocypridinae incertae sedis</taxon>
        <taxon>Anabarilius</taxon>
    </lineage>
</organism>
<protein>
    <submittedName>
        <fullName evidence="1">Uncharacterized protein</fullName>
    </submittedName>
</protein>
<evidence type="ECO:0000313" key="2">
    <source>
        <dbReference type="Proteomes" id="UP000281406"/>
    </source>
</evidence>
<accession>A0A3N0YE13</accession>
<proteinExistence type="predicted"/>
<dbReference type="Proteomes" id="UP000281406">
    <property type="component" value="Unassembled WGS sequence"/>
</dbReference>
<dbReference type="AlphaFoldDB" id="A0A3N0YE13"/>
<dbReference type="EMBL" id="RJVU01046259">
    <property type="protein sequence ID" value="ROL44344.1"/>
    <property type="molecule type" value="Genomic_DNA"/>
</dbReference>
<gene>
    <name evidence="1" type="ORF">DPX16_8766</name>
</gene>
<name>A0A3N0YE13_ANAGA</name>
<reference evidence="1 2" key="1">
    <citation type="submission" date="2018-10" db="EMBL/GenBank/DDBJ databases">
        <title>Genome assembly for a Yunnan-Guizhou Plateau 3E fish, Anabarilius grahami (Regan), and its evolutionary and genetic applications.</title>
        <authorList>
            <person name="Jiang W."/>
        </authorList>
    </citation>
    <scope>NUCLEOTIDE SEQUENCE [LARGE SCALE GENOMIC DNA]</scope>
    <source>
        <strain evidence="1">AG-KIZ</strain>
        <tissue evidence="1">Muscle</tissue>
    </source>
</reference>
<comment type="caution">
    <text evidence="1">The sequence shown here is derived from an EMBL/GenBank/DDBJ whole genome shotgun (WGS) entry which is preliminary data.</text>
</comment>
<sequence>MPTFAFALVRALRQTSSRQSKRRYVTKLRTHRKTHNCLGCHLGQGLGSYRQLADLCIEGAYSSRKGGAHKQPSETYGLMDLADTRTQPSQYAESRRCFMAMHMSGYTTKAIRLNVFRLPVEVVESGQAQNTPHLQLYFTYFVFWEIGQQIRLQSDK</sequence>
<keyword evidence="2" id="KW-1185">Reference proteome</keyword>
<evidence type="ECO:0000313" key="1">
    <source>
        <dbReference type="EMBL" id="ROL44344.1"/>
    </source>
</evidence>